<dbReference type="InterPro" id="IPR009057">
    <property type="entry name" value="Homeodomain-like_sf"/>
</dbReference>
<comment type="caution">
    <text evidence="9">The sequence shown here is derived from an EMBL/GenBank/DDBJ whole genome shotgun (WGS) entry which is preliminary data.</text>
</comment>
<feature type="domain" description="Homeobox" evidence="8">
    <location>
        <begin position="53"/>
        <end position="113"/>
    </location>
</feature>
<dbReference type="InterPro" id="IPR050394">
    <property type="entry name" value="Homeobox_NK-like"/>
</dbReference>
<sequence>METKQFDMHRFFAQKSLSSCDKKPMSESASSTFPLEGDFQKSSDDPVPTANAHKRKIERTRFSIYQKVALENSFLSSLYLTGVERDNLAFKLGLSPVTVQTWFKNRRFKWRKELKMANGNHPEPVMSPSPLLVFPNPPPRTYREPFLGLEHQQHERSPCRCCTITTSCMLYSGNTQWCN</sequence>
<dbReference type="SMART" id="SM00389">
    <property type="entry name" value="HOX"/>
    <property type="match status" value="1"/>
</dbReference>
<evidence type="ECO:0000256" key="6">
    <source>
        <dbReference type="RuleBase" id="RU000682"/>
    </source>
</evidence>
<dbReference type="PROSITE" id="PS00027">
    <property type="entry name" value="HOMEOBOX_1"/>
    <property type="match status" value="1"/>
</dbReference>
<evidence type="ECO:0000256" key="4">
    <source>
        <dbReference type="ARBA" id="ARBA00023242"/>
    </source>
</evidence>
<dbReference type="EMBL" id="RCHS01004067">
    <property type="protein sequence ID" value="RMX37894.1"/>
    <property type="molecule type" value="Genomic_DNA"/>
</dbReference>
<name>A0A3M6T9E2_POCDA</name>
<dbReference type="PANTHER" id="PTHR24340">
    <property type="entry name" value="HOMEOBOX PROTEIN NKX"/>
    <property type="match status" value="1"/>
</dbReference>
<keyword evidence="2 5" id="KW-0238">DNA-binding</keyword>
<protein>
    <recommendedName>
        <fullName evidence="8">Homeobox domain-containing protein</fullName>
    </recommendedName>
</protein>
<dbReference type="OrthoDB" id="5987450at2759"/>
<dbReference type="InterPro" id="IPR001356">
    <property type="entry name" value="HD"/>
</dbReference>
<dbReference type="Pfam" id="PF00046">
    <property type="entry name" value="Homeodomain"/>
    <property type="match status" value="1"/>
</dbReference>
<dbReference type="SUPFAM" id="SSF46689">
    <property type="entry name" value="Homeodomain-like"/>
    <property type="match status" value="1"/>
</dbReference>
<organism evidence="9 10">
    <name type="scientific">Pocillopora damicornis</name>
    <name type="common">Cauliflower coral</name>
    <name type="synonym">Millepora damicornis</name>
    <dbReference type="NCBI Taxonomy" id="46731"/>
    <lineage>
        <taxon>Eukaryota</taxon>
        <taxon>Metazoa</taxon>
        <taxon>Cnidaria</taxon>
        <taxon>Anthozoa</taxon>
        <taxon>Hexacorallia</taxon>
        <taxon>Scleractinia</taxon>
        <taxon>Astrocoeniina</taxon>
        <taxon>Pocilloporidae</taxon>
        <taxon>Pocillopora</taxon>
    </lineage>
</organism>
<dbReference type="STRING" id="46731.A0A3M6T9E2"/>
<evidence type="ECO:0000256" key="3">
    <source>
        <dbReference type="ARBA" id="ARBA00023155"/>
    </source>
</evidence>
<dbReference type="GO" id="GO:0000978">
    <property type="term" value="F:RNA polymerase II cis-regulatory region sequence-specific DNA binding"/>
    <property type="evidence" value="ECO:0007669"/>
    <property type="project" value="TreeGrafter"/>
</dbReference>
<dbReference type="AlphaFoldDB" id="A0A3M6T9E2"/>
<evidence type="ECO:0000256" key="2">
    <source>
        <dbReference type="ARBA" id="ARBA00023125"/>
    </source>
</evidence>
<keyword evidence="10" id="KW-1185">Reference proteome</keyword>
<dbReference type="Gene3D" id="1.10.10.60">
    <property type="entry name" value="Homeodomain-like"/>
    <property type="match status" value="1"/>
</dbReference>
<keyword evidence="3 5" id="KW-0371">Homeobox</keyword>
<feature type="region of interest" description="Disordered" evidence="7">
    <location>
        <begin position="19"/>
        <end position="53"/>
    </location>
</feature>
<evidence type="ECO:0000313" key="10">
    <source>
        <dbReference type="Proteomes" id="UP000275408"/>
    </source>
</evidence>
<dbReference type="GO" id="GO:0005634">
    <property type="term" value="C:nucleus"/>
    <property type="evidence" value="ECO:0007669"/>
    <property type="project" value="UniProtKB-SubCell"/>
</dbReference>
<dbReference type="InterPro" id="IPR017970">
    <property type="entry name" value="Homeobox_CS"/>
</dbReference>
<dbReference type="PROSITE" id="PS50071">
    <property type="entry name" value="HOMEOBOX_2"/>
    <property type="match status" value="1"/>
</dbReference>
<evidence type="ECO:0000256" key="5">
    <source>
        <dbReference type="PROSITE-ProRule" id="PRU00108"/>
    </source>
</evidence>
<feature type="DNA-binding region" description="Homeobox" evidence="5">
    <location>
        <begin position="55"/>
        <end position="114"/>
    </location>
</feature>
<dbReference type="GO" id="GO:0000981">
    <property type="term" value="F:DNA-binding transcription factor activity, RNA polymerase II-specific"/>
    <property type="evidence" value="ECO:0007669"/>
    <property type="project" value="InterPro"/>
</dbReference>
<evidence type="ECO:0000256" key="7">
    <source>
        <dbReference type="SAM" id="MobiDB-lite"/>
    </source>
</evidence>
<comment type="subcellular location">
    <subcellularLocation>
        <location evidence="1 5 6">Nucleus</location>
    </subcellularLocation>
</comment>
<gene>
    <name evidence="9" type="ORF">pdam_00007076</name>
</gene>
<proteinExistence type="predicted"/>
<dbReference type="Proteomes" id="UP000275408">
    <property type="component" value="Unassembled WGS sequence"/>
</dbReference>
<reference evidence="9 10" key="1">
    <citation type="journal article" date="2018" name="Sci. Rep.">
        <title>Comparative analysis of the Pocillopora damicornis genome highlights role of immune system in coral evolution.</title>
        <authorList>
            <person name="Cunning R."/>
            <person name="Bay R.A."/>
            <person name="Gillette P."/>
            <person name="Baker A.C."/>
            <person name="Traylor-Knowles N."/>
        </authorList>
    </citation>
    <scope>NUCLEOTIDE SEQUENCE [LARGE SCALE GENOMIC DNA]</scope>
    <source>
        <strain evidence="9">RSMAS</strain>
        <tissue evidence="9">Whole animal</tissue>
    </source>
</reference>
<evidence type="ECO:0000313" key="9">
    <source>
        <dbReference type="EMBL" id="RMX37894.1"/>
    </source>
</evidence>
<evidence type="ECO:0000259" key="8">
    <source>
        <dbReference type="PROSITE" id="PS50071"/>
    </source>
</evidence>
<evidence type="ECO:0000256" key="1">
    <source>
        <dbReference type="ARBA" id="ARBA00004123"/>
    </source>
</evidence>
<keyword evidence="4 5" id="KW-0539">Nucleus</keyword>
<dbReference type="GO" id="GO:0030154">
    <property type="term" value="P:cell differentiation"/>
    <property type="evidence" value="ECO:0007669"/>
    <property type="project" value="TreeGrafter"/>
</dbReference>
<dbReference type="CDD" id="cd00086">
    <property type="entry name" value="homeodomain"/>
    <property type="match status" value="1"/>
</dbReference>
<accession>A0A3M6T9E2</accession>